<sequence>MRYELVLQAMAPGVPYDLARVEALLAARPGTVRPDGVHEWNLERGDVEVVPLRDKGRVVATELRVPLSDQPAFIREVLKEAASLAREANARLFDPQLGQVLGPADTERVVEQYARTEQYSRTATPMEITPGLAEAMDAAARYTPQGPGMSLPTRLVLFGVGGFALLYFVMKFLTAKLNGE</sequence>
<dbReference type="EMBL" id="RAWG01000636">
    <property type="protein sequence ID" value="RKH25343.1"/>
    <property type="molecule type" value="Genomic_DNA"/>
</dbReference>
<dbReference type="Proteomes" id="UP000273405">
    <property type="component" value="Unassembled WGS sequence"/>
</dbReference>
<protein>
    <submittedName>
        <fullName evidence="2">Uncharacterized protein</fullName>
    </submittedName>
</protein>
<organism evidence="2 3">
    <name type="scientific">Corallococcus sicarius</name>
    <dbReference type="NCBI Taxonomy" id="2316726"/>
    <lineage>
        <taxon>Bacteria</taxon>
        <taxon>Pseudomonadati</taxon>
        <taxon>Myxococcota</taxon>
        <taxon>Myxococcia</taxon>
        <taxon>Myxococcales</taxon>
        <taxon>Cystobacterineae</taxon>
        <taxon>Myxococcaceae</taxon>
        <taxon>Corallococcus</taxon>
    </lineage>
</organism>
<feature type="transmembrane region" description="Helical" evidence="1">
    <location>
        <begin position="155"/>
        <end position="174"/>
    </location>
</feature>
<name>A0A3A8LZ03_9BACT</name>
<evidence type="ECO:0000313" key="3">
    <source>
        <dbReference type="Proteomes" id="UP000273405"/>
    </source>
</evidence>
<dbReference type="OrthoDB" id="5512104at2"/>
<keyword evidence="1" id="KW-0472">Membrane</keyword>
<proteinExistence type="predicted"/>
<reference evidence="3" key="1">
    <citation type="submission" date="2018-09" db="EMBL/GenBank/DDBJ databases">
        <authorList>
            <person name="Livingstone P.G."/>
            <person name="Whitworth D.E."/>
        </authorList>
    </citation>
    <scope>NUCLEOTIDE SEQUENCE [LARGE SCALE GENOMIC DNA]</scope>
    <source>
        <strain evidence="3">CA040B</strain>
    </source>
</reference>
<accession>A0A3A8LZ03</accession>
<gene>
    <name evidence="2" type="ORF">D7X12_41395</name>
</gene>
<dbReference type="AlphaFoldDB" id="A0A3A8LZ03"/>
<evidence type="ECO:0000313" key="2">
    <source>
        <dbReference type="EMBL" id="RKH25343.1"/>
    </source>
</evidence>
<keyword evidence="1" id="KW-1133">Transmembrane helix</keyword>
<comment type="caution">
    <text evidence="2">The sequence shown here is derived from an EMBL/GenBank/DDBJ whole genome shotgun (WGS) entry which is preliminary data.</text>
</comment>
<evidence type="ECO:0000256" key="1">
    <source>
        <dbReference type="SAM" id="Phobius"/>
    </source>
</evidence>
<keyword evidence="1" id="KW-0812">Transmembrane</keyword>
<keyword evidence="3" id="KW-1185">Reference proteome</keyword>